<comment type="caution">
    <text evidence="1">The sequence shown here is derived from an EMBL/GenBank/DDBJ whole genome shotgun (WGS) entry which is preliminary data.</text>
</comment>
<evidence type="ECO:0000313" key="1">
    <source>
        <dbReference type="EMBL" id="MBC2312032.1"/>
    </source>
</evidence>
<dbReference type="EMBL" id="JAASWV010000023">
    <property type="protein sequence ID" value="MBC2312032.1"/>
    <property type="molecule type" value="Genomic_DNA"/>
</dbReference>
<dbReference type="AlphaFoldDB" id="A0A7X0ZWW5"/>
<dbReference type="Proteomes" id="UP000565628">
    <property type="component" value="Unassembled WGS sequence"/>
</dbReference>
<dbReference type="RefSeq" id="WP_185642287.1">
    <property type="nucleotide sequence ID" value="NZ_JAASWV010000023.1"/>
</dbReference>
<name>A0A7X0ZWW5_9LIST</name>
<gene>
    <name evidence="1" type="ORF">HCJ81_14155</name>
</gene>
<protein>
    <submittedName>
        <fullName evidence="1">Uncharacterized protein</fullName>
    </submittedName>
</protein>
<proteinExistence type="predicted"/>
<reference evidence="1 2" key="1">
    <citation type="submission" date="2020-03" db="EMBL/GenBank/DDBJ databases">
        <title>Soil Listeria distribution.</title>
        <authorList>
            <person name="Liao J."/>
            <person name="Wiedmann M."/>
        </authorList>
    </citation>
    <scope>NUCLEOTIDE SEQUENCE [LARGE SCALE GENOMIC DNA]</scope>
    <source>
        <strain evidence="1 2">FSL L7-0039</strain>
    </source>
</reference>
<evidence type="ECO:0000313" key="2">
    <source>
        <dbReference type="Proteomes" id="UP000565628"/>
    </source>
</evidence>
<accession>A0A7X0ZWW5</accession>
<sequence length="92" mass="10557">MMAKIFEVETTQGSFYVKANSEEQAEKHILEHYFDDNVDSDEVYEVKQISLKKAMSIDTSGERGEDMLSLKLVFDDSPRNPDILTLPRQLIS</sequence>
<organism evidence="1 2">
    <name type="scientific">Listeria booriae</name>
    <dbReference type="NCBI Taxonomy" id="1552123"/>
    <lineage>
        <taxon>Bacteria</taxon>
        <taxon>Bacillati</taxon>
        <taxon>Bacillota</taxon>
        <taxon>Bacilli</taxon>
        <taxon>Bacillales</taxon>
        <taxon>Listeriaceae</taxon>
        <taxon>Listeria</taxon>
    </lineage>
</organism>